<evidence type="ECO:0000256" key="4">
    <source>
        <dbReference type="ARBA" id="ARBA00012297"/>
    </source>
</evidence>
<accession>A0A5N6YE79</accession>
<name>A0A5N6YE79_9EURO</name>
<dbReference type="Pfam" id="PF07731">
    <property type="entry name" value="Cu-oxidase_2"/>
    <property type="match status" value="1"/>
</dbReference>
<sequence length="626" mass="69111">MPVPETLAFGLPHNNPIAMIKRKFYADHQNLGRWWIGVRVDPSAGECASLTIVAATATSVPSFLARDSVSASLSSSASLSTSSSGACTGNTASTRDQWCNYDINTDYTTTIPDTGVTREYWFDLEHVTVAPDGRSRFALAINGSIPGPTIEADWGDTVVVHVNNKLPSSVKNGTSIHFHGIRQYYTNPSDGVVSITQCPTAPNSTITYKWRATQYGSTWYHSHIGLQAWEGVFGGIKINGPASANYDEDKGFIILNDWDINTVDQLFDSAQNDGPPELDSALINGMNVFGEDGYANQTGTRWNTSFTEGESYRFRLVNGACDTHFKFMIDNHTMTVIANDLVPIEPYNTTVLDIAMGQRYDIIVHADKASIAKNFWLRAIPQEACSENQNPTNIKGIVYYGSSPSTPTTTGYSYTDACDDEDMSNLVPIVNPYTITSNPLYNESEPVSLGKNSQSLYRWKLNSTSMHVAWEDPTLLEIYRNHTSFTNTSGVVQLPRADEWAFVIIETTLSVPHPIHLHGHDFVVLSQGSGTYSAGDITTNNPPRRDTAMLPANGHLVIGFVTDNPGAWLMHCHIGWHTEEGFAIQFVERYSEIQDLIDYDSLHSNCQNWDTYQSGKNFAIEDDSGV</sequence>
<evidence type="ECO:0000256" key="2">
    <source>
        <dbReference type="ARBA" id="ARBA00001935"/>
    </source>
</evidence>
<evidence type="ECO:0000259" key="14">
    <source>
        <dbReference type="Pfam" id="PF07731"/>
    </source>
</evidence>
<keyword evidence="6" id="KW-0732">Signal</keyword>
<feature type="domain" description="Plastocyanin-like" evidence="13">
    <location>
        <begin position="252"/>
        <end position="401"/>
    </location>
</feature>
<evidence type="ECO:0000259" key="15">
    <source>
        <dbReference type="Pfam" id="PF07732"/>
    </source>
</evidence>
<comment type="cofactor">
    <cofactor evidence="2">
        <name>Cu cation</name>
        <dbReference type="ChEBI" id="CHEBI:23378"/>
    </cofactor>
</comment>
<dbReference type="Pfam" id="PF00394">
    <property type="entry name" value="Cu-oxidase"/>
    <property type="match status" value="1"/>
</dbReference>
<comment type="similarity">
    <text evidence="3">Belongs to the multicopper oxidase family.</text>
</comment>
<dbReference type="Pfam" id="PF07732">
    <property type="entry name" value="Cu-oxidase_3"/>
    <property type="match status" value="1"/>
</dbReference>
<dbReference type="Proteomes" id="UP000325558">
    <property type="component" value="Unassembled WGS sequence"/>
</dbReference>
<keyword evidence="9" id="KW-0186">Copper</keyword>
<dbReference type="Gene3D" id="2.60.40.420">
    <property type="entry name" value="Cupredoxins - blue copper proteins"/>
    <property type="match status" value="3"/>
</dbReference>
<dbReference type="InterPro" id="IPR011706">
    <property type="entry name" value="Cu-oxidase_C"/>
</dbReference>
<dbReference type="AlphaFoldDB" id="A0A5N6YE79"/>
<evidence type="ECO:0000256" key="3">
    <source>
        <dbReference type="ARBA" id="ARBA00010609"/>
    </source>
</evidence>
<dbReference type="CDD" id="cd13880">
    <property type="entry name" value="CuRO_2_MaLCC_like"/>
    <property type="match status" value="1"/>
</dbReference>
<feature type="domain" description="Plastocyanin-like" evidence="14">
    <location>
        <begin position="474"/>
        <end position="589"/>
    </location>
</feature>
<dbReference type="EC" id="1.10.3.2" evidence="4"/>
<dbReference type="PANTHER" id="PTHR11709">
    <property type="entry name" value="MULTI-COPPER OXIDASE"/>
    <property type="match status" value="1"/>
</dbReference>
<dbReference type="PANTHER" id="PTHR11709:SF502">
    <property type="entry name" value="MULTICOPPER OXIDASE"/>
    <property type="match status" value="1"/>
</dbReference>
<organism evidence="16">
    <name type="scientific">Aspergillus arachidicola</name>
    <dbReference type="NCBI Taxonomy" id="656916"/>
    <lineage>
        <taxon>Eukaryota</taxon>
        <taxon>Fungi</taxon>
        <taxon>Dikarya</taxon>
        <taxon>Ascomycota</taxon>
        <taxon>Pezizomycotina</taxon>
        <taxon>Eurotiomycetes</taxon>
        <taxon>Eurotiomycetidae</taxon>
        <taxon>Eurotiales</taxon>
        <taxon>Aspergillaceae</taxon>
        <taxon>Aspergillus</taxon>
        <taxon>Aspergillus subgen. Circumdati</taxon>
    </lineage>
</organism>
<dbReference type="InterPro" id="IPR008972">
    <property type="entry name" value="Cupredoxin"/>
</dbReference>
<dbReference type="GO" id="GO:0046274">
    <property type="term" value="P:lignin catabolic process"/>
    <property type="evidence" value="ECO:0007669"/>
    <property type="project" value="UniProtKB-KW"/>
</dbReference>
<evidence type="ECO:0000256" key="5">
    <source>
        <dbReference type="ARBA" id="ARBA00022723"/>
    </source>
</evidence>
<dbReference type="InterPro" id="IPR045087">
    <property type="entry name" value="Cu-oxidase_fam"/>
</dbReference>
<dbReference type="InterPro" id="IPR011707">
    <property type="entry name" value="Cu-oxidase-like_N"/>
</dbReference>
<dbReference type="FunFam" id="2.60.40.420:FF:000046">
    <property type="entry name" value="Multicopper oxidase"/>
    <property type="match status" value="1"/>
</dbReference>
<reference evidence="16" key="1">
    <citation type="submission" date="2019-04" db="EMBL/GenBank/DDBJ databases">
        <title>Friends and foes A comparative genomics study of 23 Aspergillus species from section Flavi.</title>
        <authorList>
            <consortium name="DOE Joint Genome Institute"/>
            <person name="Kjaerbolling I."/>
            <person name="Vesth T."/>
            <person name="Frisvad J.C."/>
            <person name="Nybo J.L."/>
            <person name="Theobald S."/>
            <person name="Kildgaard S."/>
            <person name="Isbrandt T."/>
            <person name="Kuo A."/>
            <person name="Sato A."/>
            <person name="Lyhne E.K."/>
            <person name="Kogle M.E."/>
            <person name="Wiebenga A."/>
            <person name="Kun R.S."/>
            <person name="Lubbers R.J."/>
            <person name="Makela M.R."/>
            <person name="Barry K."/>
            <person name="Chovatia M."/>
            <person name="Clum A."/>
            <person name="Daum C."/>
            <person name="Haridas S."/>
            <person name="He G."/>
            <person name="LaButti K."/>
            <person name="Lipzen A."/>
            <person name="Mondo S."/>
            <person name="Riley R."/>
            <person name="Salamov A."/>
            <person name="Simmons B.A."/>
            <person name="Magnuson J.K."/>
            <person name="Henrissat B."/>
            <person name="Mortensen U.H."/>
            <person name="Larsen T.O."/>
            <person name="Devries R.P."/>
            <person name="Grigoriev I.V."/>
            <person name="Machida M."/>
            <person name="Baker S.E."/>
            <person name="Andersen M.R."/>
        </authorList>
    </citation>
    <scope>NUCLEOTIDE SEQUENCE</scope>
    <source>
        <strain evidence="16">CBS 117612</strain>
    </source>
</reference>
<dbReference type="EMBL" id="ML737127">
    <property type="protein sequence ID" value="KAE8343775.1"/>
    <property type="molecule type" value="Genomic_DNA"/>
</dbReference>
<keyword evidence="7" id="KW-0677">Repeat</keyword>
<evidence type="ECO:0000256" key="7">
    <source>
        <dbReference type="ARBA" id="ARBA00022737"/>
    </source>
</evidence>
<evidence type="ECO:0000256" key="6">
    <source>
        <dbReference type="ARBA" id="ARBA00022729"/>
    </source>
</evidence>
<evidence type="ECO:0000256" key="1">
    <source>
        <dbReference type="ARBA" id="ARBA00000349"/>
    </source>
</evidence>
<evidence type="ECO:0000259" key="13">
    <source>
        <dbReference type="Pfam" id="PF00394"/>
    </source>
</evidence>
<dbReference type="InterPro" id="IPR001117">
    <property type="entry name" value="Cu-oxidase_2nd"/>
</dbReference>
<comment type="catalytic activity">
    <reaction evidence="1">
        <text>4 hydroquinone + O2 = 4 benzosemiquinone + 2 H2O</text>
        <dbReference type="Rhea" id="RHEA:11276"/>
        <dbReference type="ChEBI" id="CHEBI:15377"/>
        <dbReference type="ChEBI" id="CHEBI:15379"/>
        <dbReference type="ChEBI" id="CHEBI:17594"/>
        <dbReference type="ChEBI" id="CHEBI:17977"/>
        <dbReference type="EC" id="1.10.3.2"/>
    </reaction>
</comment>
<evidence type="ECO:0000256" key="10">
    <source>
        <dbReference type="ARBA" id="ARBA00023157"/>
    </source>
</evidence>
<evidence type="ECO:0000256" key="8">
    <source>
        <dbReference type="ARBA" id="ARBA00023002"/>
    </source>
</evidence>
<dbReference type="SUPFAM" id="SSF49503">
    <property type="entry name" value="Cupredoxins"/>
    <property type="match status" value="3"/>
</dbReference>
<evidence type="ECO:0000256" key="9">
    <source>
        <dbReference type="ARBA" id="ARBA00023008"/>
    </source>
</evidence>
<dbReference type="FunFam" id="2.60.40.420:FF:000021">
    <property type="entry name" value="Extracellular dihydrogeodin oxidase/laccase"/>
    <property type="match status" value="1"/>
</dbReference>
<evidence type="ECO:0000256" key="11">
    <source>
        <dbReference type="ARBA" id="ARBA00023180"/>
    </source>
</evidence>
<gene>
    <name evidence="16" type="ORF">BDV24DRAFT_161082</name>
</gene>
<protein>
    <recommendedName>
        <fullName evidence="4">laccase</fullName>
        <ecNumber evidence="4">1.10.3.2</ecNumber>
    </recommendedName>
</protein>
<feature type="domain" description="Plastocyanin-like" evidence="15">
    <location>
        <begin position="125"/>
        <end position="242"/>
    </location>
</feature>
<evidence type="ECO:0000256" key="12">
    <source>
        <dbReference type="ARBA" id="ARBA00023185"/>
    </source>
</evidence>
<keyword evidence="8" id="KW-0560">Oxidoreductase</keyword>
<proteinExistence type="inferred from homology"/>
<dbReference type="CDD" id="cd13854">
    <property type="entry name" value="CuRO_1_MaLCC_like"/>
    <property type="match status" value="1"/>
</dbReference>
<evidence type="ECO:0000313" key="16">
    <source>
        <dbReference type="EMBL" id="KAE8343775.1"/>
    </source>
</evidence>
<dbReference type="GO" id="GO:0052716">
    <property type="term" value="F:hydroquinone:oxygen oxidoreductase activity"/>
    <property type="evidence" value="ECO:0007669"/>
    <property type="project" value="UniProtKB-EC"/>
</dbReference>
<keyword evidence="5" id="KW-0479">Metal-binding</keyword>
<dbReference type="CDD" id="cd13901">
    <property type="entry name" value="CuRO_3_MaLCC_like"/>
    <property type="match status" value="1"/>
</dbReference>
<dbReference type="GO" id="GO:0005507">
    <property type="term" value="F:copper ion binding"/>
    <property type="evidence" value="ECO:0007669"/>
    <property type="project" value="InterPro"/>
</dbReference>
<dbReference type="FunFam" id="2.60.40.420:FF:000038">
    <property type="entry name" value="Extracellular dihydrogeodin oxidase/laccase"/>
    <property type="match status" value="1"/>
</dbReference>
<keyword evidence="10" id="KW-1015">Disulfide bond</keyword>
<keyword evidence="12" id="KW-0439">Lignin degradation</keyword>
<dbReference type="OrthoDB" id="2121828at2759"/>
<keyword evidence="11" id="KW-0325">Glycoprotein</keyword>